<dbReference type="GO" id="GO:0005737">
    <property type="term" value="C:cytoplasm"/>
    <property type="evidence" value="ECO:0007669"/>
    <property type="project" value="UniProtKB-SubCell"/>
</dbReference>
<dbReference type="Pfam" id="PF25076">
    <property type="entry name" value="LIM_FHL2-3_N"/>
    <property type="match status" value="1"/>
</dbReference>
<name>A0A8C6N4Y9_MUSSI</name>
<dbReference type="FunFam" id="2.10.110.10:FF:000072">
    <property type="entry name" value="Four and a half LIM domains protein 1"/>
    <property type="match status" value="1"/>
</dbReference>
<evidence type="ECO:0000256" key="14">
    <source>
        <dbReference type="ARBA" id="ARBA00074675"/>
    </source>
</evidence>
<dbReference type="Gene3D" id="2.10.110.10">
    <property type="entry name" value="Cysteine Rich Protein"/>
    <property type="match status" value="4"/>
</dbReference>
<keyword evidence="5 15" id="KW-0479">Metal-binding</keyword>
<keyword evidence="10" id="KW-0832">Ubl conjugation</keyword>
<evidence type="ECO:0000313" key="17">
    <source>
        <dbReference type="Ensembl" id="ENSMSIP00000035795.1"/>
    </source>
</evidence>
<evidence type="ECO:0000256" key="12">
    <source>
        <dbReference type="ARBA" id="ARBA00023038"/>
    </source>
</evidence>
<evidence type="ECO:0000256" key="11">
    <source>
        <dbReference type="ARBA" id="ARBA00022990"/>
    </source>
</evidence>
<dbReference type="CDD" id="cd09429">
    <property type="entry name" value="LIM3_FHL1"/>
    <property type="match status" value="1"/>
</dbReference>
<proteinExistence type="predicted"/>
<evidence type="ECO:0000256" key="10">
    <source>
        <dbReference type="ARBA" id="ARBA00022843"/>
    </source>
</evidence>
<dbReference type="GO" id="GO:0030154">
    <property type="term" value="P:cell differentiation"/>
    <property type="evidence" value="ECO:0007669"/>
    <property type="project" value="UniProtKB-KW"/>
</dbReference>
<dbReference type="PROSITE" id="PS50023">
    <property type="entry name" value="LIM_DOMAIN_2"/>
    <property type="match status" value="3"/>
</dbReference>
<comment type="subcellular location">
    <subcellularLocation>
        <location evidence="1">Cytoplasm</location>
    </subcellularLocation>
</comment>
<dbReference type="InterPro" id="IPR042997">
    <property type="entry name" value="Fhl1"/>
</dbReference>
<dbReference type="AlphaFoldDB" id="A0A8C6N4Y9"/>
<evidence type="ECO:0000256" key="4">
    <source>
        <dbReference type="ARBA" id="ARBA00022499"/>
    </source>
</evidence>
<keyword evidence="7" id="KW-0863">Zinc-finger</keyword>
<evidence type="ECO:0000256" key="7">
    <source>
        <dbReference type="ARBA" id="ARBA00022771"/>
    </source>
</evidence>
<reference evidence="17" key="2">
    <citation type="submission" date="2025-09" db="UniProtKB">
        <authorList>
            <consortium name="Ensembl"/>
        </authorList>
    </citation>
    <scope>IDENTIFICATION</scope>
</reference>
<dbReference type="CDD" id="cd09348">
    <property type="entry name" value="LIM4_FHL1"/>
    <property type="match status" value="1"/>
</dbReference>
<keyword evidence="8" id="KW-0221">Differentiation</keyword>
<dbReference type="InterPro" id="IPR056807">
    <property type="entry name" value="LIM_FHL1/2/3/5_N"/>
</dbReference>
<dbReference type="InterPro" id="IPR001781">
    <property type="entry name" value="Znf_LIM"/>
</dbReference>
<feature type="domain" description="LIM zinc-binding" evidence="16">
    <location>
        <begin position="37"/>
        <end position="96"/>
    </location>
</feature>
<evidence type="ECO:0000256" key="13">
    <source>
        <dbReference type="ARBA" id="ARBA00059927"/>
    </source>
</evidence>
<protein>
    <recommendedName>
        <fullName evidence="14">Four and a half LIM domains protein 1</fullName>
    </recommendedName>
</protein>
<evidence type="ECO:0000256" key="9">
    <source>
        <dbReference type="ARBA" id="ARBA00022833"/>
    </source>
</evidence>
<feature type="domain" description="LIM zinc-binding" evidence="16">
    <location>
        <begin position="98"/>
        <end position="159"/>
    </location>
</feature>
<dbReference type="PANTHER" id="PTHR47029">
    <property type="entry name" value="FOUR AND A HALF LIM DOMAINS PROTEIN 1"/>
    <property type="match status" value="1"/>
</dbReference>
<keyword evidence="11" id="KW-0007">Acetylation</keyword>
<dbReference type="CDD" id="cd09344">
    <property type="entry name" value="LIM1_FHL1"/>
    <property type="match status" value="1"/>
</dbReference>
<dbReference type="GO" id="GO:0007517">
    <property type="term" value="P:muscle organ development"/>
    <property type="evidence" value="ECO:0007669"/>
    <property type="project" value="InterPro"/>
</dbReference>
<dbReference type="GO" id="GO:0044325">
    <property type="term" value="F:transmembrane transporter binding"/>
    <property type="evidence" value="ECO:0007669"/>
    <property type="project" value="TreeGrafter"/>
</dbReference>
<dbReference type="Pfam" id="PF00412">
    <property type="entry name" value="LIM"/>
    <property type="match status" value="4"/>
</dbReference>
<evidence type="ECO:0000256" key="1">
    <source>
        <dbReference type="ARBA" id="ARBA00004496"/>
    </source>
</evidence>
<keyword evidence="12 15" id="KW-0440">LIM domain</keyword>
<dbReference type="SMART" id="SM00132">
    <property type="entry name" value="LIM"/>
    <property type="match status" value="4"/>
</dbReference>
<evidence type="ECO:0000256" key="3">
    <source>
        <dbReference type="ARBA" id="ARBA00022490"/>
    </source>
</evidence>
<dbReference type="GO" id="GO:0008270">
    <property type="term" value="F:zinc ion binding"/>
    <property type="evidence" value="ECO:0007669"/>
    <property type="project" value="UniProtKB-KW"/>
</dbReference>
<evidence type="ECO:0000256" key="15">
    <source>
        <dbReference type="PROSITE-ProRule" id="PRU00125"/>
    </source>
</evidence>
<dbReference type="FunFam" id="2.10.110.10:FF:000013">
    <property type="entry name" value="Four and a half LIM domains 1"/>
    <property type="match status" value="1"/>
</dbReference>
<keyword evidence="2" id="KW-0217">Developmental protein</keyword>
<evidence type="ECO:0000256" key="6">
    <source>
        <dbReference type="ARBA" id="ARBA00022737"/>
    </source>
</evidence>
<dbReference type="PANTHER" id="PTHR47029:SF1">
    <property type="entry name" value="FOUR AND A HALF LIM DOMAINS 4"/>
    <property type="match status" value="1"/>
</dbReference>
<sequence length="279" mass="31940">MSEFKCHHCEESLQGKKYVQKDGANYCMTCFDSHCANICQECHKPIGADSKEVCYKEQFWHNTCFKCSKCSQPLATETFVAWDKNILCNKCATRDTFPKCKGCLKDIEEGDHNVEYKGTIWHKNCFVCTNCKDIIGTKNFFPKDEGFYCVTCYDALFTKYCMKCKKPITSGGVSYQDQPWHSECFVCVSCSKELSGQRFTAMDDQYFCVDCYKNYIAKKCAGCKNPITGFGKGANVVAHEQNSWHDYCFNCKTCSVNLANKHFVFHDEQVYCPDCAKNL</sequence>
<dbReference type="Ensembl" id="ENSMSIT00000045098.1">
    <property type="protein sequence ID" value="ENSMSIP00000035795.1"/>
    <property type="gene ID" value="ENSMSIG00000029796.1"/>
</dbReference>
<keyword evidence="4" id="KW-1017">Isopeptide bond</keyword>
<evidence type="ECO:0000256" key="5">
    <source>
        <dbReference type="ARBA" id="ARBA00022723"/>
    </source>
</evidence>
<accession>A0A8C6N4Y9</accession>
<reference evidence="17" key="1">
    <citation type="submission" date="2025-08" db="UniProtKB">
        <authorList>
            <consortium name="Ensembl"/>
        </authorList>
    </citation>
    <scope>IDENTIFICATION</scope>
</reference>
<dbReference type="PROSITE" id="PS00478">
    <property type="entry name" value="LIM_DOMAIN_1"/>
    <property type="match status" value="3"/>
</dbReference>
<dbReference type="Proteomes" id="UP000694415">
    <property type="component" value="Unplaced"/>
</dbReference>
<keyword evidence="18" id="KW-1185">Reference proteome</keyword>
<organism evidence="17 18">
    <name type="scientific">Mus spicilegus</name>
    <name type="common">Mound-building mouse</name>
    <dbReference type="NCBI Taxonomy" id="10103"/>
    <lineage>
        <taxon>Eukaryota</taxon>
        <taxon>Metazoa</taxon>
        <taxon>Chordata</taxon>
        <taxon>Craniata</taxon>
        <taxon>Vertebrata</taxon>
        <taxon>Euteleostomi</taxon>
        <taxon>Mammalia</taxon>
        <taxon>Eutheria</taxon>
        <taxon>Euarchontoglires</taxon>
        <taxon>Glires</taxon>
        <taxon>Rodentia</taxon>
        <taxon>Myomorpha</taxon>
        <taxon>Muroidea</taxon>
        <taxon>Muridae</taxon>
        <taxon>Murinae</taxon>
        <taxon>Mus</taxon>
        <taxon>Mus</taxon>
    </lineage>
</organism>
<dbReference type="GeneTree" id="ENSGT00940000154833"/>
<keyword evidence="3" id="KW-0963">Cytoplasm</keyword>
<keyword evidence="6" id="KW-0677">Repeat</keyword>
<dbReference type="FunFam" id="2.10.110.10:FF:000050">
    <property type="entry name" value="Four and a half LIM domains protein 1"/>
    <property type="match status" value="1"/>
</dbReference>
<dbReference type="SUPFAM" id="SSF57716">
    <property type="entry name" value="Glucocorticoid receptor-like (DNA-binding domain)"/>
    <property type="match status" value="5"/>
</dbReference>
<evidence type="ECO:0000259" key="16">
    <source>
        <dbReference type="PROSITE" id="PS50023"/>
    </source>
</evidence>
<comment type="function">
    <text evidence="13">May have an involvement in muscle development or hypertrophy. Isoform 2 binds to RBP-J and plays a negative regulatory role in the RBP-J-mediated transcription in mammalian systems.</text>
</comment>
<feature type="domain" description="LIM zinc-binding" evidence="16">
    <location>
        <begin position="218"/>
        <end position="279"/>
    </location>
</feature>
<evidence type="ECO:0000256" key="2">
    <source>
        <dbReference type="ARBA" id="ARBA00022473"/>
    </source>
</evidence>
<evidence type="ECO:0000256" key="8">
    <source>
        <dbReference type="ARBA" id="ARBA00022782"/>
    </source>
</evidence>
<evidence type="ECO:0000313" key="18">
    <source>
        <dbReference type="Proteomes" id="UP000694415"/>
    </source>
</evidence>
<keyword evidence="9 15" id="KW-0862">Zinc</keyword>
<dbReference type="FunFam" id="2.10.110.10:FF:000052">
    <property type="entry name" value="Four and a half LIM domains 1"/>
    <property type="match status" value="1"/>
</dbReference>